<reference evidence="1" key="1">
    <citation type="submission" date="2021-02" db="EMBL/GenBank/DDBJ databases">
        <authorList>
            <person name="Nowell W R."/>
        </authorList>
    </citation>
    <scope>NUCLEOTIDE SEQUENCE</scope>
</reference>
<dbReference type="Proteomes" id="UP000663856">
    <property type="component" value="Unassembled WGS sequence"/>
</dbReference>
<evidence type="ECO:0008006" key="3">
    <source>
        <dbReference type="Google" id="ProtNLM"/>
    </source>
</evidence>
<dbReference type="GO" id="GO:0016887">
    <property type="term" value="F:ATP hydrolysis activity"/>
    <property type="evidence" value="ECO:0007669"/>
    <property type="project" value="InterPro"/>
</dbReference>
<dbReference type="PANTHER" id="PTHR22605:SF1">
    <property type="entry name" value="RZ-TYPE DOMAIN-CONTAINING PROTEIN"/>
    <property type="match status" value="1"/>
</dbReference>
<dbReference type="InterPro" id="IPR027417">
    <property type="entry name" value="P-loop_NTPase"/>
</dbReference>
<proteinExistence type="predicted"/>
<protein>
    <recommendedName>
        <fullName evidence="3">Ring finger protein 213</fullName>
    </recommendedName>
</protein>
<dbReference type="Gene3D" id="3.40.50.300">
    <property type="entry name" value="P-loop containing nucleotide triphosphate hydrolases"/>
    <property type="match status" value="2"/>
</dbReference>
<comment type="caution">
    <text evidence="1">The sequence shown here is derived from an EMBL/GenBank/DDBJ whole genome shotgun (WGS) entry which is preliminary data.</text>
</comment>
<dbReference type="InterPro" id="IPR031248">
    <property type="entry name" value="RNF213"/>
</dbReference>
<organism evidence="1 2">
    <name type="scientific">Rotaria magnacalcarata</name>
    <dbReference type="NCBI Taxonomy" id="392030"/>
    <lineage>
        <taxon>Eukaryota</taxon>
        <taxon>Metazoa</taxon>
        <taxon>Spiralia</taxon>
        <taxon>Gnathifera</taxon>
        <taxon>Rotifera</taxon>
        <taxon>Eurotatoria</taxon>
        <taxon>Bdelloidea</taxon>
        <taxon>Philodinida</taxon>
        <taxon>Philodinidae</taxon>
        <taxon>Rotaria</taxon>
    </lineage>
</organism>
<accession>A0A816PR88</accession>
<name>A0A816PR88_9BILA</name>
<evidence type="ECO:0000313" key="2">
    <source>
        <dbReference type="Proteomes" id="UP000663856"/>
    </source>
</evidence>
<dbReference type="GO" id="GO:0004842">
    <property type="term" value="F:ubiquitin-protein transferase activity"/>
    <property type="evidence" value="ECO:0007669"/>
    <property type="project" value="InterPro"/>
</dbReference>
<gene>
    <name evidence="1" type="ORF">WKI299_LOCUS10313</name>
</gene>
<evidence type="ECO:0000313" key="1">
    <source>
        <dbReference type="EMBL" id="CAF2051931.1"/>
    </source>
</evidence>
<sequence>MKKCLCTPKALFTRIVTFFSLGCGKTALIQFLCEKILNDELAVIHVHAGITDENIVEQMIEFEKKANKCSESKRLWVFFDEFNTTPCISLFKEILCERTLHGKQLPDNMRFLAACNPQRWRTNNGTFQDDIGIKKELYDFQRLKDHRDESGLIYHVFPIPEAMLEYTWDYGFLDGETETTYIRAMLNKCDRLTSSPALYECTVKLVAESQEFFRTEVDNSSVSLRDVTRFCQFYGWFSNNRIKNHAGRISNYEEIQETTLLALLLTYYLRLSGSNLRTSYLNRIEKILEGDMQNVISISKFLIDLLETEQKKLIGNIELPPGTAKNRALLDNIYVLYACILNRIPVIMCGKPGTSKTLAANIVLNNLKGKRSNELFFQNLPELISVPYQGSKNCTSESVLKLFERADRYLGAEGNTDILPVIVFDEIGLADLSPHNPLKVLHSKLETDTCKYGFVGISNWRLDAAKMNRTLYLSCPDPSIDELKFTAGTISSSLLKQRTENTAIDKSVVRNLAAAYFDLQEHLKKHSEYKNHFGLRDFYSLIKGVVSDMIHLSNVQEPKNIVRQQLAINFDGIFDGSQFLWEKFCHHAKYDEFVEVENPPIFTEMIAQSLTSRKGRYLMLIGENEIILDYVERYIGKNKRSTQKLIGSSLPGDSIAGTTYSEQYNRRVLMDIVLHAETSITLIMRRMDHIYANLYDLFNQNFHTSGHKRQCRIAFDNLNYQQVPIHDDFFCIILVERKDFIENDPPFLNRFEKHVVDADSLIHHCYTEIASNLLQWIESLATYSSNRNFPQLKNLFVDYNPDNIRLLVMDAFDSLDIPEDHSDDQRDAIIEYCKEKLLRTSSLDLPLLLSCHMKNNDGLKALIDQYYYVHNQLSFLNIIDRALKETTIPNQVIYTYTQIYDKIEYLNHNSLVIEIKIAGFKSEFELKIKIKEHYRSKNSRLLLIRVDYHHEYKHLLFLKHVIQNESRESSDNGVWLVFHLQRNLMNKIENDVLFNGWSPVMIDNLNQKKLMEINVLNNPSYRQLLDHANFSLSHTIFNELVTQSFVRVRYTVRCKGKESLINQRRDSIFDLLTLGSIDNEYLNEIIKTRLIELIKAADLDYARLNSEDWRQDLLDNPTIVGSCRSIDSALQMTLLLFYCNYFLAFLVEAEKYSLFDSCKFLISKRNDGIYRSLTHIWFDCLRSLFQSIPRKITVMGTVEIPLIFDLCLPCAQLEHQIIRQIYENLDANSPEDKLLDFAMEQLRDTSVYGKNIENILDDSNLFEHYFHDQLAVLLDELGINHLSVSFTQELLTKNPSLTVEQKLEHLLIYQDELIRLLNVFEIGLEIIGEDNWKLENQFRILNETDIDTFHNSTNLYVLTQLGQQFYQVPPQQSFHHDRFYEYNRDPLIETTLMNLIELLVSSSVIDRADNIVQVSTVFSLIEQTILALNYYEVHNLEKLRSFESLVRCVMDLLPKHEALLVFKNICRNSHNNTNFNGSFPKCNDISKFMRILTKRIKSHREDEIDSFTCRSLLKLEVEFLKNWLIEHDKEYCTVLDYICASDRNLWFYSAKVFKYIDQKLDLMSIIEIRIEEISSIEELKKLDEYFCQTNKQTEKIQRIMINRINTHIFNCIGKETGTNSGKNIDDRNERISETYLTENYDCFESNIQAYPFGRGFSMIALIAWLKVYLQVYTFSLNRDNCSTVMSNIDKLLTNNESAFYSTLKIFIMKSLCQIYCVDLEELYDIFVYRTCTWIRTVFSHYKYQQQRKSSQNIILPTPLFEGKEEYINILDASEDDTAMGNWAGFIDKCSTNQQSSYCFIMLFVHQYAKFQKNATPNNKFRNIIQNLSAKLSECFEPIGYKLLSFLCNNFRENCYFRLNEKMTQDQLRQRLLALNISAVLLSSKASQNVTLFSSILFDERRKMPSNYEDHLKTVFLPGLISNDQNT</sequence>
<dbReference type="SUPFAM" id="SSF52540">
    <property type="entry name" value="P-loop containing nucleoside triphosphate hydrolases"/>
    <property type="match status" value="2"/>
</dbReference>
<dbReference type="PANTHER" id="PTHR22605">
    <property type="entry name" value="RZ-TYPE DOMAIN-CONTAINING PROTEIN"/>
    <property type="match status" value="1"/>
</dbReference>
<dbReference type="EMBL" id="CAJNRF010003563">
    <property type="protein sequence ID" value="CAF2051931.1"/>
    <property type="molecule type" value="Genomic_DNA"/>
</dbReference>